<dbReference type="Gene3D" id="6.20.20.10">
    <property type="match status" value="1"/>
</dbReference>
<dbReference type="InterPro" id="IPR036410">
    <property type="entry name" value="HSP_DnaJ_Cys-rich_dom_sf"/>
</dbReference>
<protein>
    <submittedName>
        <fullName evidence="1">Uncharacterized protein</fullName>
    </submittedName>
</protein>
<evidence type="ECO:0000313" key="1">
    <source>
        <dbReference type="EMBL" id="BCJ91790.1"/>
    </source>
</evidence>
<evidence type="ECO:0000313" key="2">
    <source>
        <dbReference type="Proteomes" id="UP000515317"/>
    </source>
</evidence>
<dbReference type="KEGG" id="tso:IZ6_25250"/>
<name>A0A6S6QXM7_9HYPH</name>
<organism evidence="1 2">
    <name type="scientific">Terrihabitans soli</name>
    <dbReference type="NCBI Taxonomy" id="708113"/>
    <lineage>
        <taxon>Bacteria</taxon>
        <taxon>Pseudomonadati</taxon>
        <taxon>Pseudomonadota</taxon>
        <taxon>Alphaproteobacteria</taxon>
        <taxon>Hyphomicrobiales</taxon>
        <taxon>Terrihabitans</taxon>
    </lineage>
</organism>
<dbReference type="AlphaFoldDB" id="A0A6S6QXM7"/>
<proteinExistence type="predicted"/>
<dbReference type="RefSeq" id="WP_222875412.1">
    <property type="nucleotide sequence ID" value="NZ_AP023361.1"/>
</dbReference>
<reference evidence="1 2" key="1">
    <citation type="submission" date="2020-08" db="EMBL/GenBank/DDBJ databases">
        <title>Genome sequence of Rhizobiales bacterium strain IZ6.</title>
        <authorList>
            <person name="Nakai R."/>
            <person name="Naganuma T."/>
        </authorList>
    </citation>
    <scope>NUCLEOTIDE SEQUENCE [LARGE SCALE GENOMIC DNA]</scope>
    <source>
        <strain evidence="1 2">IZ6</strain>
    </source>
</reference>
<accession>A0A6S6QXM7</accession>
<dbReference type="SUPFAM" id="SSF57938">
    <property type="entry name" value="DnaJ/Hsp40 cysteine-rich domain"/>
    <property type="match status" value="1"/>
</dbReference>
<keyword evidence="2" id="KW-1185">Reference proteome</keyword>
<sequence>MGALRDGGEIHLCPGCEGAGGESWTDAAEMTFGYDTCGDCKGSGLILRMESVQGNKRIIEDRPWVPNKRGEGVIS</sequence>
<dbReference type="Proteomes" id="UP000515317">
    <property type="component" value="Chromosome"/>
</dbReference>
<gene>
    <name evidence="1" type="ORF">IZ6_25250</name>
</gene>
<dbReference type="EMBL" id="AP023361">
    <property type="protein sequence ID" value="BCJ91790.1"/>
    <property type="molecule type" value="Genomic_DNA"/>
</dbReference>